<keyword evidence="3" id="KW-1185">Reference proteome</keyword>
<evidence type="ECO:0000313" key="2">
    <source>
        <dbReference type="EMBL" id="KAK9283170.1"/>
    </source>
</evidence>
<comment type="caution">
    <text evidence="2">The sequence shown here is derived from an EMBL/GenBank/DDBJ whole genome shotgun (WGS) entry which is preliminary data.</text>
</comment>
<dbReference type="EMBL" id="JBBPBK010000006">
    <property type="protein sequence ID" value="KAK9283170.1"/>
    <property type="molecule type" value="Genomic_DNA"/>
</dbReference>
<sequence>MAAPKPRSGRSTSLRDTSESERMEGAGSWDALEWTKIEPVSRPVSRGNLAFLLEKEEVIVEVCVCMYISFFVEEFLNFLV</sequence>
<organism evidence="2 3">
    <name type="scientific">Liquidambar formosana</name>
    <name type="common">Formosan gum</name>
    <dbReference type="NCBI Taxonomy" id="63359"/>
    <lineage>
        <taxon>Eukaryota</taxon>
        <taxon>Viridiplantae</taxon>
        <taxon>Streptophyta</taxon>
        <taxon>Embryophyta</taxon>
        <taxon>Tracheophyta</taxon>
        <taxon>Spermatophyta</taxon>
        <taxon>Magnoliopsida</taxon>
        <taxon>eudicotyledons</taxon>
        <taxon>Gunneridae</taxon>
        <taxon>Pentapetalae</taxon>
        <taxon>Saxifragales</taxon>
        <taxon>Altingiaceae</taxon>
        <taxon>Liquidambar</taxon>
    </lineage>
</organism>
<accession>A0AAP0RRL2</accession>
<feature type="region of interest" description="Disordered" evidence="1">
    <location>
        <begin position="1"/>
        <end position="27"/>
    </location>
</feature>
<dbReference type="Proteomes" id="UP001415857">
    <property type="component" value="Unassembled WGS sequence"/>
</dbReference>
<evidence type="ECO:0000256" key="1">
    <source>
        <dbReference type="SAM" id="MobiDB-lite"/>
    </source>
</evidence>
<gene>
    <name evidence="2" type="ORF">L1049_011403</name>
</gene>
<protein>
    <submittedName>
        <fullName evidence="2">Uncharacterized protein</fullName>
    </submittedName>
</protein>
<dbReference type="AlphaFoldDB" id="A0AAP0RRL2"/>
<evidence type="ECO:0000313" key="3">
    <source>
        <dbReference type="Proteomes" id="UP001415857"/>
    </source>
</evidence>
<name>A0AAP0RRL2_LIQFO</name>
<proteinExistence type="predicted"/>
<reference evidence="2 3" key="1">
    <citation type="journal article" date="2024" name="Plant J.">
        <title>Genome sequences and population genomics reveal climatic adaptation and genomic divergence between two closely related sweetgum species.</title>
        <authorList>
            <person name="Xu W.Q."/>
            <person name="Ren C.Q."/>
            <person name="Zhang X.Y."/>
            <person name="Comes H.P."/>
            <person name="Liu X.H."/>
            <person name="Li Y.G."/>
            <person name="Kettle C.J."/>
            <person name="Jalonen R."/>
            <person name="Gaisberger H."/>
            <person name="Ma Y.Z."/>
            <person name="Qiu Y.X."/>
        </authorList>
    </citation>
    <scope>NUCLEOTIDE SEQUENCE [LARGE SCALE GENOMIC DNA]</scope>
    <source>
        <strain evidence="2">Hangzhou</strain>
    </source>
</reference>